<dbReference type="Gene3D" id="3.40.50.1820">
    <property type="entry name" value="alpha/beta hydrolase"/>
    <property type="match status" value="1"/>
</dbReference>
<dbReference type="HAMAP" id="MF_01660">
    <property type="entry name" value="MenH"/>
    <property type="match status" value="1"/>
</dbReference>
<dbReference type="GO" id="GO:0070205">
    <property type="term" value="F:2-succinyl-6-hydroxy-2,4-cyclohexadiene-1-carboxylate synthase activity"/>
    <property type="evidence" value="ECO:0007669"/>
    <property type="project" value="UniProtKB-EC"/>
</dbReference>
<dbReference type="InterPro" id="IPR000639">
    <property type="entry name" value="Epox_hydrolase-like"/>
</dbReference>
<proteinExistence type="inferred from homology"/>
<evidence type="ECO:0000256" key="2">
    <source>
        <dbReference type="ARBA" id="ARBA00023239"/>
    </source>
</evidence>
<protein>
    <recommendedName>
        <fullName evidence="3">Putative 2-succinyl-6-hydroxy-2,4-cyclohexadiene-1-carboxylate synthase</fullName>
        <shortName evidence="3">SHCHC synthase</shortName>
        <ecNumber evidence="3">4.2.99.20</ecNumber>
    </recommendedName>
</protein>
<organism evidence="5 6">
    <name type="scientific">Veillonella magna</name>
    <dbReference type="NCBI Taxonomy" id="464322"/>
    <lineage>
        <taxon>Bacteria</taxon>
        <taxon>Bacillati</taxon>
        <taxon>Bacillota</taxon>
        <taxon>Negativicutes</taxon>
        <taxon>Veillonellales</taxon>
        <taxon>Veillonellaceae</taxon>
        <taxon>Veillonella</taxon>
    </lineage>
</organism>
<dbReference type="SUPFAM" id="SSF53474">
    <property type="entry name" value="alpha/beta-Hydrolases"/>
    <property type="match status" value="1"/>
</dbReference>
<gene>
    <name evidence="3 5" type="primary">menH</name>
    <name evidence="5" type="ORF">H6A01_03350</name>
</gene>
<sequence length="281" mass="31570">MALEESLREGQGTCIGIDSKEYYVHMHGDKHGVPLICFHGFGEDGRTWDQLTLPGFRIYAIDMMGHGKTSVPWSPASYDSDIILDDLQFLCTVISRRKPFVLLGYSMGGRLALQMALEYPDLPYRALILESASPGIKDRHDRLQRCIKDAGLAARIESHGAIWFANYWEKLPIFETQRHLPPSVQAAIRQRRCEVSPHGLAGMLRGAGQGMFLYAGNKLDRLKMPTLYISGELDEKYDTIRREVYAQWLNITTTSVAGAGHNVHVEKPEEFAEIVGLFLGC</sequence>
<dbReference type="NCBIfam" id="TIGR03695">
    <property type="entry name" value="menH_SHCHC"/>
    <property type="match status" value="1"/>
</dbReference>
<accession>A0ABS2GDX6</accession>
<dbReference type="PRINTS" id="PR00412">
    <property type="entry name" value="EPOXHYDRLASE"/>
</dbReference>
<comment type="caution">
    <text evidence="5">The sequence shown here is derived from an EMBL/GenBank/DDBJ whole genome shotgun (WGS) entry which is preliminary data.</text>
</comment>
<evidence type="ECO:0000256" key="3">
    <source>
        <dbReference type="HAMAP-Rule" id="MF_01660"/>
    </source>
</evidence>
<keyword evidence="1 3" id="KW-0474">Menaquinone biosynthesis</keyword>
<evidence type="ECO:0000313" key="5">
    <source>
        <dbReference type="EMBL" id="MBM6912369.1"/>
    </source>
</evidence>
<feature type="domain" description="AB hydrolase-1" evidence="4">
    <location>
        <begin position="34"/>
        <end position="268"/>
    </location>
</feature>
<dbReference type="RefSeq" id="WP_051245614.1">
    <property type="nucleotide sequence ID" value="NZ_JACJLA010000004.1"/>
</dbReference>
<dbReference type="PANTHER" id="PTHR42916:SF1">
    <property type="entry name" value="PROTEIN PHYLLO, CHLOROPLASTIC"/>
    <property type="match status" value="1"/>
</dbReference>
<reference evidence="5 6" key="1">
    <citation type="journal article" date="2021" name="Sci. Rep.">
        <title>The distribution of antibiotic resistance genes in chicken gut microbiota commensals.</title>
        <authorList>
            <person name="Juricova H."/>
            <person name="Matiasovicova J."/>
            <person name="Kubasova T."/>
            <person name="Cejkova D."/>
            <person name="Rychlik I."/>
        </authorList>
    </citation>
    <scope>NUCLEOTIDE SEQUENCE [LARGE SCALE GENOMIC DNA]</scope>
    <source>
        <strain evidence="5 6">An537</strain>
    </source>
</reference>
<dbReference type="EMBL" id="JACJLA010000004">
    <property type="protein sequence ID" value="MBM6912369.1"/>
    <property type="molecule type" value="Genomic_DNA"/>
</dbReference>
<dbReference type="Pfam" id="PF00561">
    <property type="entry name" value="Abhydrolase_1"/>
    <property type="match status" value="1"/>
</dbReference>
<dbReference type="EC" id="4.2.99.20" evidence="3"/>
<comment type="pathway">
    <text evidence="3">Quinol/quinone metabolism; menaquinone biosynthesis.</text>
</comment>
<comment type="pathway">
    <text evidence="3">Quinol/quinone metabolism; 1,4-dihydroxy-2-naphthoate biosynthesis; 1,4-dihydroxy-2-naphthoate from chorismate: step 3/7.</text>
</comment>
<keyword evidence="6" id="KW-1185">Reference proteome</keyword>
<evidence type="ECO:0000256" key="1">
    <source>
        <dbReference type="ARBA" id="ARBA00022428"/>
    </source>
</evidence>
<dbReference type="Proteomes" id="UP000707138">
    <property type="component" value="Unassembled WGS sequence"/>
</dbReference>
<evidence type="ECO:0000259" key="4">
    <source>
        <dbReference type="Pfam" id="PF00561"/>
    </source>
</evidence>
<comment type="similarity">
    <text evidence="3">Belongs to the AB hydrolase superfamily. MenH family.</text>
</comment>
<dbReference type="InterPro" id="IPR029058">
    <property type="entry name" value="AB_hydrolase_fold"/>
</dbReference>
<comment type="catalytic activity">
    <reaction evidence="3">
        <text>5-enolpyruvoyl-6-hydroxy-2-succinyl-cyclohex-3-ene-1-carboxylate = (1R,6R)-6-hydroxy-2-succinyl-cyclohexa-2,4-diene-1-carboxylate + pyruvate</text>
        <dbReference type="Rhea" id="RHEA:25597"/>
        <dbReference type="ChEBI" id="CHEBI:15361"/>
        <dbReference type="ChEBI" id="CHEBI:58689"/>
        <dbReference type="ChEBI" id="CHEBI:58818"/>
        <dbReference type="EC" id="4.2.99.20"/>
    </reaction>
</comment>
<comment type="function">
    <text evidence="3">Catalyzes a proton abstraction reaction that results in 2,5-elimination of pyruvate from 2-succinyl-5-enolpyruvyl-6-hydroxy-3-cyclohexene-1-carboxylate (SEPHCHC) and the formation of 2-succinyl-6-hydroxy-2,4-cyclohexadiene-1-carboxylate (SHCHC).</text>
</comment>
<dbReference type="InterPro" id="IPR000073">
    <property type="entry name" value="AB_hydrolase_1"/>
</dbReference>
<keyword evidence="2 3" id="KW-0456">Lyase</keyword>
<dbReference type="PANTHER" id="PTHR42916">
    <property type="entry name" value="2-SUCCINYL-5-ENOLPYRUVYL-6-HYDROXY-3-CYCLOHEXENE-1-CARBOXYLATE SYNTHASE"/>
    <property type="match status" value="1"/>
</dbReference>
<dbReference type="InterPro" id="IPR022485">
    <property type="entry name" value="SHCHC_synthase_MenH"/>
</dbReference>
<name>A0ABS2GDX6_9FIRM</name>
<dbReference type="PRINTS" id="PR00111">
    <property type="entry name" value="ABHYDROLASE"/>
</dbReference>
<evidence type="ECO:0000313" key="6">
    <source>
        <dbReference type="Proteomes" id="UP000707138"/>
    </source>
</evidence>
<comment type="subunit">
    <text evidence="3">Monomer.</text>
</comment>